<gene>
    <name evidence="1" type="ORF">H6G72_10110</name>
</gene>
<proteinExistence type="predicted"/>
<evidence type="ECO:0008006" key="3">
    <source>
        <dbReference type="Google" id="ProtNLM"/>
    </source>
</evidence>
<keyword evidence="2" id="KW-1185">Reference proteome</keyword>
<dbReference type="EMBL" id="JACJSK010000011">
    <property type="protein sequence ID" value="MBD2544194.1"/>
    <property type="molecule type" value="Genomic_DNA"/>
</dbReference>
<evidence type="ECO:0000313" key="2">
    <source>
        <dbReference type="Proteomes" id="UP000641954"/>
    </source>
</evidence>
<protein>
    <recommendedName>
        <fullName evidence="3">Thylakoid-associated protein</fullName>
    </recommendedName>
</protein>
<comment type="caution">
    <text evidence="1">The sequence shown here is derived from an EMBL/GenBank/DDBJ whole genome shotgun (WGS) entry which is preliminary data.</text>
</comment>
<organism evidence="1 2">
    <name type="scientific">Planktothricoides raciborskii FACHB-1370</name>
    <dbReference type="NCBI Taxonomy" id="2949576"/>
    <lineage>
        <taxon>Bacteria</taxon>
        <taxon>Bacillati</taxon>
        <taxon>Cyanobacteriota</taxon>
        <taxon>Cyanophyceae</taxon>
        <taxon>Oscillatoriophycideae</taxon>
        <taxon>Oscillatoriales</taxon>
        <taxon>Oscillatoriaceae</taxon>
        <taxon>Planktothricoides</taxon>
    </lineage>
</organism>
<dbReference type="Proteomes" id="UP000641954">
    <property type="component" value="Unassembled WGS sequence"/>
</dbReference>
<evidence type="ECO:0000313" key="1">
    <source>
        <dbReference type="EMBL" id="MBD2544194.1"/>
    </source>
</evidence>
<dbReference type="RefSeq" id="WP_054467040.1">
    <property type="nucleotide sequence ID" value="NZ_JACJSK010000011.1"/>
</dbReference>
<sequence>MTNATVEDWSKELLKLQRTMFDKWIEVTPMAAGMKALNVKGSVEESIKFGEDIIAASLELQSQANQSTLDIQKLFWDNYFKNLRQATQYLEKQVEVKAA</sequence>
<accession>A0ABR8EBG7</accession>
<name>A0ABR8EBG7_9CYAN</name>
<reference evidence="1 2" key="1">
    <citation type="journal article" date="2020" name="ISME J.">
        <title>Comparative genomics reveals insights into cyanobacterial evolution and habitat adaptation.</title>
        <authorList>
            <person name="Chen M.Y."/>
            <person name="Teng W.K."/>
            <person name="Zhao L."/>
            <person name="Hu C.X."/>
            <person name="Zhou Y.K."/>
            <person name="Han B.P."/>
            <person name="Song L.R."/>
            <person name="Shu W.S."/>
        </authorList>
    </citation>
    <scope>NUCLEOTIDE SEQUENCE [LARGE SCALE GENOMIC DNA]</scope>
    <source>
        <strain evidence="1 2">FACHB-1370</strain>
    </source>
</reference>